<feature type="region of interest" description="Disordered" evidence="1">
    <location>
        <begin position="1"/>
        <end position="26"/>
    </location>
</feature>
<evidence type="ECO:0000313" key="2">
    <source>
        <dbReference type="EMBL" id="KAF7264778.1"/>
    </source>
</evidence>
<comment type="caution">
    <text evidence="2">The sequence shown here is derived from an EMBL/GenBank/DDBJ whole genome shotgun (WGS) entry which is preliminary data.</text>
</comment>
<proteinExistence type="predicted"/>
<feature type="non-terminal residue" evidence="2">
    <location>
        <position position="1"/>
    </location>
</feature>
<evidence type="ECO:0000313" key="3">
    <source>
        <dbReference type="Proteomes" id="UP000625711"/>
    </source>
</evidence>
<dbReference type="EMBL" id="JAACXV010015988">
    <property type="protein sequence ID" value="KAF7264778.1"/>
    <property type="molecule type" value="Genomic_DNA"/>
</dbReference>
<sequence>PTQSSTKHLRRAKQPGMSGNENNEGGARFIEMRKLCGLPPGSGLLRSGE</sequence>
<name>A0A834LZB9_RHYFE</name>
<keyword evidence="3" id="KW-1185">Reference proteome</keyword>
<protein>
    <submittedName>
        <fullName evidence="2">Uncharacterized protein</fullName>
    </submittedName>
</protein>
<organism evidence="2 3">
    <name type="scientific">Rhynchophorus ferrugineus</name>
    <name type="common">Red palm weevil</name>
    <name type="synonym">Curculio ferrugineus</name>
    <dbReference type="NCBI Taxonomy" id="354439"/>
    <lineage>
        <taxon>Eukaryota</taxon>
        <taxon>Metazoa</taxon>
        <taxon>Ecdysozoa</taxon>
        <taxon>Arthropoda</taxon>
        <taxon>Hexapoda</taxon>
        <taxon>Insecta</taxon>
        <taxon>Pterygota</taxon>
        <taxon>Neoptera</taxon>
        <taxon>Endopterygota</taxon>
        <taxon>Coleoptera</taxon>
        <taxon>Polyphaga</taxon>
        <taxon>Cucujiformia</taxon>
        <taxon>Curculionidae</taxon>
        <taxon>Dryophthorinae</taxon>
        <taxon>Rhynchophorus</taxon>
    </lineage>
</organism>
<gene>
    <name evidence="2" type="ORF">GWI33_022365</name>
</gene>
<dbReference type="Proteomes" id="UP000625711">
    <property type="component" value="Unassembled WGS sequence"/>
</dbReference>
<evidence type="ECO:0000256" key="1">
    <source>
        <dbReference type="SAM" id="MobiDB-lite"/>
    </source>
</evidence>
<accession>A0A834LZB9</accession>
<reference evidence="2" key="1">
    <citation type="submission" date="2020-08" db="EMBL/GenBank/DDBJ databases">
        <title>Genome sequencing and assembly of the red palm weevil Rhynchophorus ferrugineus.</title>
        <authorList>
            <person name="Dias G.B."/>
            <person name="Bergman C.M."/>
            <person name="Manee M."/>
        </authorList>
    </citation>
    <scope>NUCLEOTIDE SEQUENCE</scope>
    <source>
        <strain evidence="2">AA-2017</strain>
        <tissue evidence="2">Whole larva</tissue>
    </source>
</reference>
<dbReference type="AlphaFoldDB" id="A0A834LZB9"/>